<dbReference type="Proteomes" id="UP001189122">
    <property type="component" value="Unassembled WGS sequence"/>
</dbReference>
<dbReference type="PANTHER" id="PTHR36329:SF1">
    <property type="entry name" value="TRANSMEMBRANE PROTEIN"/>
    <property type="match status" value="1"/>
</dbReference>
<name>A0A7I8J719_SPIIN</name>
<organism evidence="2">
    <name type="scientific">Spirodela intermedia</name>
    <name type="common">Intermediate duckweed</name>
    <dbReference type="NCBI Taxonomy" id="51605"/>
    <lineage>
        <taxon>Eukaryota</taxon>
        <taxon>Viridiplantae</taxon>
        <taxon>Streptophyta</taxon>
        <taxon>Embryophyta</taxon>
        <taxon>Tracheophyta</taxon>
        <taxon>Spermatophyta</taxon>
        <taxon>Magnoliopsida</taxon>
        <taxon>Liliopsida</taxon>
        <taxon>Araceae</taxon>
        <taxon>Lemnoideae</taxon>
        <taxon>Spirodela</taxon>
    </lineage>
</organism>
<keyword evidence="1" id="KW-0812">Transmembrane</keyword>
<sequence length="346" mass="39621">MEVPSRASFLGMDEVDGSYRGLPSLYLGLLAVWSISTFYWGVNTWRNRHFQLNNLQWILASAPLTKVLQLGLSLLFWHSCYNLETCSLWMSFGVYVSGIFYQTTTFVCFLLISHGYCIMCEKLSINEQRRTATLACFLYFTLVGYRADVPYSTVFMLLCYFLAFYMIFCHISQNLVALREQLSSSYPDGSIHGMHDAMHTKFTMYKKFQGAMQIVAVIEVAIYMNMDDAIDDYWFRLLAREWTQFCIFMYIGWIFRPQEISPLFSVMRIVKSRGVRVPLPVYRVEIDAADFRDLASQSLQVGVTNEINCSVVLTANLSCAAKVPRGSIDQLLVVVQHPVCRKAAAS</sequence>
<feature type="transmembrane region" description="Helical" evidence="1">
    <location>
        <begin position="153"/>
        <end position="171"/>
    </location>
</feature>
<evidence type="ECO:0000256" key="1">
    <source>
        <dbReference type="SAM" id="Phobius"/>
    </source>
</evidence>
<protein>
    <submittedName>
        <fullName evidence="2">Uncharacterized protein</fullName>
    </submittedName>
</protein>
<dbReference type="EMBL" id="LR743596">
    <property type="protein sequence ID" value="CAA2626728.1"/>
    <property type="molecule type" value="Genomic_DNA"/>
</dbReference>
<keyword evidence="1" id="KW-0472">Membrane</keyword>
<evidence type="ECO:0000313" key="3">
    <source>
        <dbReference type="Proteomes" id="UP001189122"/>
    </source>
</evidence>
<feature type="transmembrane region" description="Helical" evidence="1">
    <location>
        <begin position="25"/>
        <end position="45"/>
    </location>
</feature>
<gene>
    <name evidence="2" type="ORF">SI7747_09012415</name>
</gene>
<dbReference type="PANTHER" id="PTHR36329">
    <property type="entry name" value="TRANSMEMBRANE PROTEIN"/>
    <property type="match status" value="1"/>
</dbReference>
<proteinExistence type="predicted"/>
<keyword evidence="3" id="KW-1185">Reference proteome</keyword>
<feature type="transmembrane region" description="Helical" evidence="1">
    <location>
        <begin position="57"/>
        <end position="79"/>
    </location>
</feature>
<evidence type="ECO:0000313" key="2">
    <source>
        <dbReference type="EMBL" id="CAA2626728.1"/>
    </source>
</evidence>
<dbReference type="EMBL" id="CACRZD030000009">
    <property type="protein sequence ID" value="CAA6666026.1"/>
    <property type="molecule type" value="Genomic_DNA"/>
</dbReference>
<keyword evidence="1" id="KW-1133">Transmembrane helix</keyword>
<dbReference type="AlphaFoldDB" id="A0A7I8J719"/>
<reference evidence="2 3" key="1">
    <citation type="submission" date="2019-12" db="EMBL/GenBank/DDBJ databases">
        <authorList>
            <person name="Scholz U."/>
            <person name="Mascher M."/>
            <person name="Fiebig A."/>
        </authorList>
    </citation>
    <scope>NUCLEOTIDE SEQUENCE</scope>
</reference>
<accession>A0A7I8J719</accession>
<feature type="transmembrane region" description="Helical" evidence="1">
    <location>
        <begin position="99"/>
        <end position="119"/>
    </location>
</feature>